<keyword evidence="10" id="KW-0843">Virulence</keyword>
<dbReference type="PANTHER" id="PTHR10339:SF25">
    <property type="entry name" value="SECRETED EXOENZYME S"/>
    <property type="match status" value="1"/>
</dbReference>
<dbReference type="PRINTS" id="PR00970">
    <property type="entry name" value="RIBTRNSFRASE"/>
</dbReference>
<evidence type="ECO:0000256" key="8">
    <source>
        <dbReference type="ARBA" id="ARBA00022729"/>
    </source>
</evidence>
<dbReference type="AlphaFoldDB" id="A0A673VUA6"/>
<gene>
    <name evidence="15" type="primary">LOC115190644</name>
</gene>
<protein>
    <recommendedName>
        <fullName evidence="14">NAD(P)(+)--arginine ADP-ribosyltransferase</fullName>
        <ecNumber evidence="14">2.4.2.31</ecNumber>
    </recommendedName>
    <alternativeName>
        <fullName evidence="14">Mono(ADP-ribosyl)transferase</fullName>
    </alternativeName>
</protein>
<dbReference type="GO" id="GO:0005576">
    <property type="term" value="C:extracellular region"/>
    <property type="evidence" value="ECO:0007669"/>
    <property type="project" value="UniProtKB-SubCell"/>
</dbReference>
<evidence type="ECO:0000313" key="16">
    <source>
        <dbReference type="Proteomes" id="UP000472277"/>
    </source>
</evidence>
<organism evidence="15 16">
    <name type="scientific">Salmo trutta</name>
    <name type="common">Brown trout</name>
    <dbReference type="NCBI Taxonomy" id="8032"/>
    <lineage>
        <taxon>Eukaryota</taxon>
        <taxon>Metazoa</taxon>
        <taxon>Chordata</taxon>
        <taxon>Craniata</taxon>
        <taxon>Vertebrata</taxon>
        <taxon>Euteleostomi</taxon>
        <taxon>Actinopterygii</taxon>
        <taxon>Neopterygii</taxon>
        <taxon>Teleostei</taxon>
        <taxon>Protacanthopterygii</taxon>
        <taxon>Salmoniformes</taxon>
        <taxon>Salmonidae</taxon>
        <taxon>Salmoninae</taxon>
        <taxon>Salmo</taxon>
    </lineage>
</organism>
<dbReference type="GO" id="GO:0106274">
    <property type="term" value="F:NAD+-protein-arginine ADP-ribosyltransferase activity"/>
    <property type="evidence" value="ECO:0007669"/>
    <property type="project" value="UniProtKB-EC"/>
</dbReference>
<comment type="catalytic activity">
    <reaction evidence="13 14">
        <text>L-arginyl-[protein] + NAD(+) = N(omega)-(ADP-D-ribosyl)-L-arginyl-[protein] + nicotinamide + H(+)</text>
        <dbReference type="Rhea" id="RHEA:19149"/>
        <dbReference type="Rhea" id="RHEA-COMP:10532"/>
        <dbReference type="Rhea" id="RHEA-COMP:15087"/>
        <dbReference type="ChEBI" id="CHEBI:15378"/>
        <dbReference type="ChEBI" id="CHEBI:17154"/>
        <dbReference type="ChEBI" id="CHEBI:29965"/>
        <dbReference type="ChEBI" id="CHEBI:57540"/>
        <dbReference type="ChEBI" id="CHEBI:142554"/>
        <dbReference type="EC" id="2.4.2.31"/>
    </reaction>
</comment>
<comment type="similarity">
    <text evidence="2 14">Belongs to the Arg-specific ADP-ribosyltransferase family.</text>
</comment>
<keyword evidence="3" id="KW-0964">Secreted</keyword>
<evidence type="ECO:0000256" key="1">
    <source>
        <dbReference type="ARBA" id="ARBA00004613"/>
    </source>
</evidence>
<keyword evidence="16" id="KW-1185">Reference proteome</keyword>
<dbReference type="GO" id="GO:0016779">
    <property type="term" value="F:nucleotidyltransferase activity"/>
    <property type="evidence" value="ECO:0007669"/>
    <property type="project" value="UniProtKB-KW"/>
</dbReference>
<evidence type="ECO:0000256" key="7">
    <source>
        <dbReference type="ARBA" id="ARBA00022695"/>
    </source>
</evidence>
<keyword evidence="8" id="KW-0732">Signal</keyword>
<comment type="subcellular location">
    <subcellularLocation>
        <location evidence="1">Secreted</location>
    </subcellularLocation>
</comment>
<dbReference type="FunFam" id="3.90.176.10:FF:000001">
    <property type="entry name" value="NAD(P)(+)--arginine ADP-ribosyltransferase"/>
    <property type="match status" value="1"/>
</dbReference>
<evidence type="ECO:0000256" key="11">
    <source>
        <dbReference type="ARBA" id="ARBA00023027"/>
    </source>
</evidence>
<keyword evidence="9 14" id="KW-0521">NADP</keyword>
<dbReference type="Gene3D" id="3.90.176.10">
    <property type="entry name" value="Toxin ADP-ribosyltransferase, Chain A, domain 1"/>
    <property type="match status" value="1"/>
</dbReference>
<keyword evidence="12" id="KW-1015">Disulfide bond</keyword>
<evidence type="ECO:0000256" key="3">
    <source>
        <dbReference type="ARBA" id="ARBA00022525"/>
    </source>
</evidence>
<evidence type="ECO:0000256" key="4">
    <source>
        <dbReference type="ARBA" id="ARBA00022656"/>
    </source>
</evidence>
<keyword evidence="4" id="KW-0800">Toxin</keyword>
<accession>A0A673VUA6</accession>
<dbReference type="GO" id="GO:0003950">
    <property type="term" value="F:NAD+ poly-ADP-ribosyltransferase activity"/>
    <property type="evidence" value="ECO:0007669"/>
    <property type="project" value="TreeGrafter"/>
</dbReference>
<evidence type="ECO:0000313" key="15">
    <source>
        <dbReference type="Ensembl" id="ENSSTUP00000003709.1"/>
    </source>
</evidence>
<proteinExistence type="inferred from homology"/>
<evidence type="ECO:0000256" key="9">
    <source>
        <dbReference type="ARBA" id="ARBA00022857"/>
    </source>
</evidence>
<dbReference type="InParanoid" id="A0A673VUA6"/>
<evidence type="ECO:0000256" key="12">
    <source>
        <dbReference type="ARBA" id="ARBA00023157"/>
    </source>
</evidence>
<dbReference type="GO" id="GO:0090729">
    <property type="term" value="F:toxin activity"/>
    <property type="evidence" value="ECO:0007669"/>
    <property type="project" value="UniProtKB-KW"/>
</dbReference>
<reference evidence="15" key="2">
    <citation type="submission" date="2025-09" db="UniProtKB">
        <authorList>
            <consortium name="Ensembl"/>
        </authorList>
    </citation>
    <scope>IDENTIFICATION</scope>
</reference>
<dbReference type="Pfam" id="PF01129">
    <property type="entry name" value="ART"/>
    <property type="match status" value="1"/>
</dbReference>
<dbReference type="PROSITE" id="PS51996">
    <property type="entry name" value="TR_MART"/>
    <property type="match status" value="1"/>
</dbReference>
<keyword evidence="5 14" id="KW-0328">Glycosyltransferase</keyword>
<evidence type="ECO:0000256" key="10">
    <source>
        <dbReference type="ARBA" id="ARBA00023026"/>
    </source>
</evidence>
<evidence type="ECO:0000256" key="13">
    <source>
        <dbReference type="ARBA" id="ARBA00047597"/>
    </source>
</evidence>
<keyword evidence="6 14" id="KW-0808">Transferase</keyword>
<dbReference type="EC" id="2.4.2.31" evidence="14"/>
<dbReference type="InterPro" id="IPR000768">
    <property type="entry name" value="ART"/>
</dbReference>
<dbReference type="GeneTree" id="ENSGT01030000234601"/>
<sequence>MLGIVMLIGMVSYPCCFTTGAVEVMERDNILTFTVLCVFYAWTPGVDTKMVSLPLHGLKSNIPLNMAPDSVDDSYKGCEKKMFRKVRDYYLQTERLNNKDFNQAWTDAEARYKPNKALSKNYSLAIQVYVTEYSQMYKSFNEATRTQKKNYSTTFKYHSLHFLLTNALRILNTNNKRFQTFRGTNLSFHGVRNTEMRFGQFISSSLDKKIAGERFGTRSCFEITTYFGAQLWGYSQMAHEREVLIPPYEVFKITKVMQKKDKKDLWCDVVYKLESTKKGKSNLKCQMVGPHQGE</sequence>
<dbReference type="OMA" id="NCKLANK"/>
<evidence type="ECO:0000256" key="2">
    <source>
        <dbReference type="ARBA" id="ARBA00009558"/>
    </source>
</evidence>
<dbReference type="PANTHER" id="PTHR10339">
    <property type="entry name" value="ADP-RIBOSYLTRANSFERASE"/>
    <property type="match status" value="1"/>
</dbReference>
<dbReference type="SUPFAM" id="SSF56399">
    <property type="entry name" value="ADP-ribosylation"/>
    <property type="match status" value="1"/>
</dbReference>
<name>A0A673VUA6_SALTR</name>
<dbReference type="Ensembl" id="ENSSTUT00000003934.1">
    <property type="protein sequence ID" value="ENSSTUP00000003709.1"/>
    <property type="gene ID" value="ENSSTUG00000001846.1"/>
</dbReference>
<evidence type="ECO:0000256" key="5">
    <source>
        <dbReference type="ARBA" id="ARBA00022676"/>
    </source>
</evidence>
<keyword evidence="7" id="KW-0548">Nucleotidyltransferase</keyword>
<dbReference type="InterPro" id="IPR050999">
    <property type="entry name" value="ADP-ribosyltransferase_ARG"/>
</dbReference>
<reference evidence="15" key="1">
    <citation type="submission" date="2025-08" db="UniProtKB">
        <authorList>
            <consortium name="Ensembl"/>
        </authorList>
    </citation>
    <scope>IDENTIFICATION</scope>
</reference>
<keyword evidence="11 14" id="KW-0520">NAD</keyword>
<evidence type="ECO:0000256" key="6">
    <source>
        <dbReference type="ARBA" id="ARBA00022679"/>
    </source>
</evidence>
<evidence type="ECO:0000256" key="14">
    <source>
        <dbReference type="RuleBase" id="RU361228"/>
    </source>
</evidence>
<dbReference type="Proteomes" id="UP000472277">
    <property type="component" value="Chromosome 4"/>
</dbReference>